<evidence type="ECO:0000313" key="8">
    <source>
        <dbReference type="EMBL" id="MDA5194089.1"/>
    </source>
</evidence>
<dbReference type="InterPro" id="IPR034964">
    <property type="entry name" value="LS"/>
</dbReference>
<feature type="binding site" evidence="7">
    <location>
        <begin position="45"/>
        <end position="47"/>
    </location>
    <ligand>
        <name>5-amino-6-(D-ribitylamino)uracil</name>
        <dbReference type="ChEBI" id="CHEBI:15934"/>
    </ligand>
</feature>
<dbReference type="PANTHER" id="PTHR21058">
    <property type="entry name" value="6,7-DIMETHYL-8-RIBITYLLUMAZINE SYNTHASE DMRL SYNTHASE LUMAZINE SYNTHASE"/>
    <property type="match status" value="1"/>
</dbReference>
<evidence type="ECO:0000256" key="6">
    <source>
        <dbReference type="ARBA" id="ARBA00048785"/>
    </source>
</evidence>
<dbReference type="EMBL" id="JANWOI010000003">
    <property type="protein sequence ID" value="MDA5194089.1"/>
    <property type="molecule type" value="Genomic_DNA"/>
</dbReference>
<dbReference type="CDD" id="cd09209">
    <property type="entry name" value="Lumazine_synthase-I"/>
    <property type="match status" value="1"/>
</dbReference>
<organism evidence="8 9">
    <name type="scientific">Govanella unica</name>
    <dbReference type="NCBI Taxonomy" id="2975056"/>
    <lineage>
        <taxon>Bacteria</taxon>
        <taxon>Pseudomonadati</taxon>
        <taxon>Pseudomonadota</taxon>
        <taxon>Alphaproteobacteria</taxon>
        <taxon>Emcibacterales</taxon>
        <taxon>Govanellaceae</taxon>
        <taxon>Govanella</taxon>
    </lineage>
</organism>
<evidence type="ECO:0000256" key="5">
    <source>
        <dbReference type="ARBA" id="ARBA00022679"/>
    </source>
</evidence>
<dbReference type="InterPro" id="IPR002180">
    <property type="entry name" value="LS/RS"/>
</dbReference>
<feature type="binding site" evidence="7">
    <location>
        <position position="107"/>
    </location>
    <ligand>
        <name>5-amino-6-(D-ribitylamino)uracil</name>
        <dbReference type="ChEBI" id="CHEBI:15934"/>
    </ligand>
</feature>
<comment type="similarity">
    <text evidence="2 7">Belongs to the DMRL synthase family.</text>
</comment>
<dbReference type="Proteomes" id="UP001141619">
    <property type="component" value="Unassembled WGS sequence"/>
</dbReference>
<sequence length="151" mass="16148">MTEKPHFLIVEARFYEELADELMRGAAGALAEAGATYDRVSVPGALEIPGVIRFALDGMAEGGTHYDGFVALGTVIRGETYHFEIVSNESSRGLQNLAVLEGAAIGNGILTVENDDQAWVRARVSDKNKGGDAARAALVMVAMRHRFVGNV</sequence>
<evidence type="ECO:0000256" key="4">
    <source>
        <dbReference type="ARBA" id="ARBA00022619"/>
    </source>
</evidence>
<reference evidence="8" key="2">
    <citation type="journal article" date="2023" name="Syst. Appl. Microbiol.">
        <title>Govania unica gen. nov., sp. nov., a rare biosphere bacterium that represents a novel family in the class Alphaproteobacteria.</title>
        <authorList>
            <person name="Vandamme P."/>
            <person name="Peeters C."/>
            <person name="Hettiarachchi A."/>
            <person name="Cnockaert M."/>
            <person name="Carlier A."/>
        </authorList>
    </citation>
    <scope>NUCLEOTIDE SEQUENCE</scope>
    <source>
        <strain evidence="8">LMG 31809</strain>
    </source>
</reference>
<gene>
    <name evidence="7 8" type="primary">ribH</name>
    <name evidence="8" type="ORF">NYP16_09015</name>
</gene>
<keyword evidence="5 7" id="KW-0808">Transferase</keyword>
<dbReference type="GO" id="GO:0000906">
    <property type="term" value="F:6,7-dimethyl-8-ribityllumazine synthase activity"/>
    <property type="evidence" value="ECO:0007669"/>
    <property type="project" value="UniProtKB-UniRule"/>
</dbReference>
<comment type="function">
    <text evidence="7">Catalyzes the formation of 6,7-dimethyl-8-ribityllumazine by condensation of 5-amino-6-(D-ribitylamino)uracil with 3,4-dihydroxy-2-butanone 4-phosphate. This is the penultimate step in the biosynthesis of riboflavin.</text>
</comment>
<keyword evidence="9" id="KW-1185">Reference proteome</keyword>
<dbReference type="RefSeq" id="WP_274943795.1">
    <property type="nucleotide sequence ID" value="NZ_JANWOI010000003.1"/>
</dbReference>
<dbReference type="GO" id="GO:0009231">
    <property type="term" value="P:riboflavin biosynthetic process"/>
    <property type="evidence" value="ECO:0007669"/>
    <property type="project" value="UniProtKB-UniRule"/>
</dbReference>
<dbReference type="EC" id="2.5.1.78" evidence="3 7"/>
<feature type="binding site" evidence="7">
    <location>
        <position position="121"/>
    </location>
    <ligand>
        <name>(2S)-2-hydroxy-3-oxobutyl phosphate</name>
        <dbReference type="ChEBI" id="CHEBI:58830"/>
    </ligand>
</feature>
<dbReference type="AlphaFoldDB" id="A0A9X3Z7K9"/>
<dbReference type="PANTHER" id="PTHR21058:SF0">
    <property type="entry name" value="6,7-DIMETHYL-8-RIBITYLLUMAZINE SYNTHASE"/>
    <property type="match status" value="1"/>
</dbReference>
<name>A0A9X3Z7K9_9PROT</name>
<dbReference type="GO" id="GO:0005829">
    <property type="term" value="C:cytosol"/>
    <property type="evidence" value="ECO:0007669"/>
    <property type="project" value="TreeGrafter"/>
</dbReference>
<evidence type="ECO:0000256" key="7">
    <source>
        <dbReference type="HAMAP-Rule" id="MF_00178"/>
    </source>
</evidence>
<dbReference type="Gene3D" id="3.40.50.960">
    <property type="entry name" value="Lumazine/riboflavin synthase"/>
    <property type="match status" value="1"/>
</dbReference>
<evidence type="ECO:0000256" key="3">
    <source>
        <dbReference type="ARBA" id="ARBA00012664"/>
    </source>
</evidence>
<dbReference type="Pfam" id="PF00885">
    <property type="entry name" value="DMRL_synthase"/>
    <property type="match status" value="1"/>
</dbReference>
<evidence type="ECO:0000256" key="2">
    <source>
        <dbReference type="ARBA" id="ARBA00007424"/>
    </source>
</evidence>
<dbReference type="NCBIfam" id="TIGR00114">
    <property type="entry name" value="lumazine-synth"/>
    <property type="match status" value="1"/>
</dbReference>
<comment type="catalytic activity">
    <reaction evidence="6 7">
        <text>(2S)-2-hydroxy-3-oxobutyl phosphate + 5-amino-6-(D-ribitylamino)uracil = 6,7-dimethyl-8-(1-D-ribityl)lumazine + phosphate + 2 H2O + H(+)</text>
        <dbReference type="Rhea" id="RHEA:26152"/>
        <dbReference type="ChEBI" id="CHEBI:15377"/>
        <dbReference type="ChEBI" id="CHEBI:15378"/>
        <dbReference type="ChEBI" id="CHEBI:15934"/>
        <dbReference type="ChEBI" id="CHEBI:43474"/>
        <dbReference type="ChEBI" id="CHEBI:58201"/>
        <dbReference type="ChEBI" id="CHEBI:58830"/>
        <dbReference type="EC" id="2.5.1.78"/>
    </reaction>
</comment>
<feature type="active site" description="Proton donor" evidence="7">
    <location>
        <position position="82"/>
    </location>
</feature>
<dbReference type="SUPFAM" id="SSF52121">
    <property type="entry name" value="Lumazine synthase"/>
    <property type="match status" value="1"/>
</dbReference>
<keyword evidence="4 7" id="KW-0686">Riboflavin biosynthesis</keyword>
<comment type="pathway">
    <text evidence="1 7">Cofactor biosynthesis; riboflavin biosynthesis; riboflavin from 2-hydroxy-3-oxobutyl phosphate and 5-amino-6-(D-ribitylamino)uracil: step 1/2.</text>
</comment>
<accession>A0A9X3Z7K9</accession>
<feature type="binding site" evidence="7">
    <location>
        <position position="14"/>
    </location>
    <ligand>
        <name>5-amino-6-(D-ribitylamino)uracil</name>
        <dbReference type="ChEBI" id="CHEBI:15934"/>
    </ligand>
</feature>
<reference evidence="8" key="1">
    <citation type="submission" date="2022-08" db="EMBL/GenBank/DDBJ databases">
        <authorList>
            <person name="Vandamme P."/>
            <person name="Hettiarachchi A."/>
            <person name="Peeters C."/>
            <person name="Cnockaert M."/>
            <person name="Carlier A."/>
        </authorList>
    </citation>
    <scope>NUCLEOTIDE SEQUENCE</scope>
    <source>
        <strain evidence="8">LMG 31809</strain>
    </source>
</reference>
<dbReference type="InterPro" id="IPR036467">
    <property type="entry name" value="LS/RS_sf"/>
</dbReference>
<evidence type="ECO:0000256" key="1">
    <source>
        <dbReference type="ARBA" id="ARBA00004917"/>
    </source>
</evidence>
<feature type="binding site" evidence="7">
    <location>
        <begin position="74"/>
        <end position="76"/>
    </location>
    <ligand>
        <name>5-amino-6-(D-ribitylamino)uracil</name>
        <dbReference type="ChEBI" id="CHEBI:15934"/>
    </ligand>
</feature>
<proteinExistence type="inferred from homology"/>
<dbReference type="GO" id="GO:0009349">
    <property type="term" value="C:riboflavin synthase complex"/>
    <property type="evidence" value="ECO:0007669"/>
    <property type="project" value="UniProtKB-UniRule"/>
</dbReference>
<dbReference type="HAMAP" id="MF_00178">
    <property type="entry name" value="Lumazine_synth"/>
    <property type="match status" value="1"/>
</dbReference>
<protein>
    <recommendedName>
        <fullName evidence="3 7">6,7-dimethyl-8-ribityllumazine synthase</fullName>
        <shortName evidence="7">DMRL synthase</shortName>
        <shortName evidence="7">LS</shortName>
        <shortName evidence="7">Lumazine synthase</shortName>
        <ecNumber evidence="3 7">2.5.1.78</ecNumber>
    </recommendedName>
</protein>
<evidence type="ECO:0000313" key="9">
    <source>
        <dbReference type="Proteomes" id="UP001141619"/>
    </source>
</evidence>
<comment type="caution">
    <text evidence="8">The sequence shown here is derived from an EMBL/GenBank/DDBJ whole genome shotgun (WGS) entry which is preliminary data.</text>
</comment>
<feature type="binding site" evidence="7">
    <location>
        <begin position="79"/>
        <end position="80"/>
    </location>
    <ligand>
        <name>(2S)-2-hydroxy-3-oxobutyl phosphate</name>
        <dbReference type="ChEBI" id="CHEBI:58830"/>
    </ligand>
</feature>